<evidence type="ECO:0000256" key="2">
    <source>
        <dbReference type="SAM" id="Phobius"/>
    </source>
</evidence>
<reference evidence="3 4" key="1">
    <citation type="submission" date="2020-08" db="EMBL/GenBank/DDBJ databases">
        <title>Genomic Encyclopedia of Type Strains, Phase III (KMG-III): the genomes of soil and plant-associated and newly described type strains.</title>
        <authorList>
            <person name="Whitman W."/>
        </authorList>
    </citation>
    <scope>NUCLEOTIDE SEQUENCE [LARGE SCALE GENOMIC DNA]</scope>
    <source>
        <strain evidence="3 4">CECT 8075</strain>
    </source>
</reference>
<dbReference type="RefSeq" id="WP_184305647.1">
    <property type="nucleotide sequence ID" value="NZ_JACHXU010000010.1"/>
</dbReference>
<feature type="region of interest" description="Disordered" evidence="1">
    <location>
        <begin position="64"/>
        <end position="85"/>
    </location>
</feature>
<keyword evidence="2" id="KW-0472">Membrane</keyword>
<evidence type="ECO:0000313" key="4">
    <source>
        <dbReference type="Proteomes" id="UP000536179"/>
    </source>
</evidence>
<name>A0A7W5E000_9BACT</name>
<feature type="transmembrane region" description="Helical" evidence="2">
    <location>
        <begin position="247"/>
        <end position="269"/>
    </location>
</feature>
<dbReference type="AlphaFoldDB" id="A0A7W5E000"/>
<keyword evidence="4" id="KW-1185">Reference proteome</keyword>
<comment type="caution">
    <text evidence="3">The sequence shown here is derived from an EMBL/GenBank/DDBJ whole genome shotgun (WGS) entry which is preliminary data.</text>
</comment>
<proteinExistence type="predicted"/>
<gene>
    <name evidence="3" type="ORF">FHS27_003095</name>
</gene>
<accession>A0A7W5E000</accession>
<evidence type="ECO:0000313" key="3">
    <source>
        <dbReference type="EMBL" id="MBB3207274.1"/>
    </source>
</evidence>
<organism evidence="3 4">
    <name type="scientific">Aporhodopirellula rubra</name>
    <dbReference type="NCBI Taxonomy" id="980271"/>
    <lineage>
        <taxon>Bacteria</taxon>
        <taxon>Pseudomonadati</taxon>
        <taxon>Planctomycetota</taxon>
        <taxon>Planctomycetia</taxon>
        <taxon>Pirellulales</taxon>
        <taxon>Pirellulaceae</taxon>
        <taxon>Aporhodopirellula</taxon>
    </lineage>
</organism>
<dbReference type="EMBL" id="JACHXU010000010">
    <property type="protein sequence ID" value="MBB3207274.1"/>
    <property type="molecule type" value="Genomic_DNA"/>
</dbReference>
<keyword evidence="2" id="KW-1133">Transmembrane helix</keyword>
<evidence type="ECO:0000256" key="1">
    <source>
        <dbReference type="SAM" id="MobiDB-lite"/>
    </source>
</evidence>
<keyword evidence="2" id="KW-0812">Transmembrane</keyword>
<sequence>MLVTKCPRCHESVRVPDALLAGSGAAQTVQAKCPWCLETLSGKEISEAMPPALVIVGDEAELAGDWDGDNWSGSQDAPPEASAMGPVAAAGSAASSSVGVAPMAAAGAGAMGLAGVNFDEPSPSEMKVDPSSATVEDSDFSDMETVEELGEVSFETAVDTQSDIAPDVGIVSEEDLSVEGFDGDSSDDADSLAATTAMTPEMMESEDTDDLSAFMVDEDDARGTKPAEIMMDVTSRRRRRSGSPIKTMLGVALGGALSLPIVGTILHFLGQDIPVISDVLPRIGGSKTQVRANTPMPLDNFEPRVVEDEPVTGRPIGEEIGDVTGAETTPDPAAAALSEITGETPGMSLPGDVAAPAEVASEDAFAPTDNFSPVDNSEPVDNLLPNDSASAVEEIASAETPAFSEPGAMGLPDSFEPAMPELPESDSDSSDLFAGGSEEPEAIASEIAEPTQPEPSMPELPSFDLASEVAQVSGSLAEIKAMDASDPQRASLIQQTYESLSGLAGSVPKESVSELRPVLRELASDVSVVVAFAKSTPEWIARTSEERGGDGALVVGKMSSINGQNTFLLSSKQEVPVSLPADVDTAPSGIQIGLGQVQGSGRDATLSLDLIQGINP</sequence>
<feature type="region of interest" description="Disordered" evidence="1">
    <location>
        <begin position="402"/>
        <end position="437"/>
    </location>
</feature>
<dbReference type="Proteomes" id="UP000536179">
    <property type="component" value="Unassembled WGS sequence"/>
</dbReference>
<protein>
    <recommendedName>
        <fullName evidence="5">Serine repeat-containing antigen</fullName>
    </recommendedName>
</protein>
<evidence type="ECO:0008006" key="5">
    <source>
        <dbReference type="Google" id="ProtNLM"/>
    </source>
</evidence>